<comment type="caution">
    <text evidence="1">The sequence shown here is derived from an EMBL/GenBank/DDBJ whole genome shotgun (WGS) entry which is preliminary data.</text>
</comment>
<dbReference type="Proteomes" id="UP000290289">
    <property type="component" value="Chromosome 1"/>
</dbReference>
<proteinExistence type="predicted"/>
<name>A0A498KHE8_MALDO</name>
<organism evidence="1 2">
    <name type="scientific">Malus domestica</name>
    <name type="common">Apple</name>
    <name type="synonym">Pyrus malus</name>
    <dbReference type="NCBI Taxonomy" id="3750"/>
    <lineage>
        <taxon>Eukaryota</taxon>
        <taxon>Viridiplantae</taxon>
        <taxon>Streptophyta</taxon>
        <taxon>Embryophyta</taxon>
        <taxon>Tracheophyta</taxon>
        <taxon>Spermatophyta</taxon>
        <taxon>Magnoliopsida</taxon>
        <taxon>eudicotyledons</taxon>
        <taxon>Gunneridae</taxon>
        <taxon>Pentapetalae</taxon>
        <taxon>rosids</taxon>
        <taxon>fabids</taxon>
        <taxon>Rosales</taxon>
        <taxon>Rosaceae</taxon>
        <taxon>Amygdaloideae</taxon>
        <taxon>Maleae</taxon>
        <taxon>Malus</taxon>
    </lineage>
</organism>
<protein>
    <submittedName>
        <fullName evidence="1">Uncharacterized protein</fullName>
    </submittedName>
</protein>
<evidence type="ECO:0000313" key="1">
    <source>
        <dbReference type="EMBL" id="RXI07589.1"/>
    </source>
</evidence>
<gene>
    <name evidence="1" type="ORF">DVH24_005362</name>
</gene>
<keyword evidence="2" id="KW-1185">Reference proteome</keyword>
<evidence type="ECO:0000313" key="2">
    <source>
        <dbReference type="Proteomes" id="UP000290289"/>
    </source>
</evidence>
<sequence length="173" mass="20049">MGFPLCCLVWYGEIFRKIRLVKQYGVGKWAQIVEKLVGRAGIEFFLDEMLLLNFLPVLSKRKLQKMKIDPIGSLSAFEFNKKIRVRVCRIWRPKVIGKDNTFGGLQCILVDKMICTRETEITEEIDEQNISDTEDFPIKSLKNKVSPSKSEIVFTASKTRPYEEEIVFDFQSS</sequence>
<accession>A0A498KHE8</accession>
<dbReference type="EMBL" id="RDQH01000327">
    <property type="protein sequence ID" value="RXI07589.1"/>
    <property type="molecule type" value="Genomic_DNA"/>
</dbReference>
<reference evidence="1 2" key="1">
    <citation type="submission" date="2018-10" db="EMBL/GenBank/DDBJ databases">
        <title>A high-quality apple genome assembly.</title>
        <authorList>
            <person name="Hu J."/>
        </authorList>
    </citation>
    <scope>NUCLEOTIDE SEQUENCE [LARGE SCALE GENOMIC DNA]</scope>
    <source>
        <strain evidence="2">cv. HFTH1</strain>
        <tissue evidence="1">Young leaf</tissue>
    </source>
</reference>
<dbReference type="AlphaFoldDB" id="A0A498KHE8"/>